<evidence type="ECO:0000313" key="2">
    <source>
        <dbReference type="EMBL" id="KAK3321080.1"/>
    </source>
</evidence>
<keyword evidence="3" id="KW-1185">Reference proteome</keyword>
<dbReference type="AlphaFoldDB" id="A0AAE0M6S1"/>
<reference evidence="2" key="2">
    <citation type="submission" date="2023-06" db="EMBL/GenBank/DDBJ databases">
        <authorList>
            <consortium name="Lawrence Berkeley National Laboratory"/>
            <person name="Haridas S."/>
            <person name="Hensen N."/>
            <person name="Bonometti L."/>
            <person name="Westerberg I."/>
            <person name="Brannstrom I.O."/>
            <person name="Guillou S."/>
            <person name="Cros-Aarteil S."/>
            <person name="Calhoun S."/>
            <person name="Kuo A."/>
            <person name="Mondo S."/>
            <person name="Pangilinan J."/>
            <person name="Riley R."/>
            <person name="Labutti K."/>
            <person name="Andreopoulos B."/>
            <person name="Lipzen A."/>
            <person name="Chen C."/>
            <person name="Yanf M."/>
            <person name="Daum C."/>
            <person name="Ng V."/>
            <person name="Clum A."/>
            <person name="Steindorff A."/>
            <person name="Ohm R."/>
            <person name="Martin F."/>
            <person name="Silar P."/>
            <person name="Natvig D."/>
            <person name="Lalanne C."/>
            <person name="Gautier V."/>
            <person name="Ament-Velasquez S.L."/>
            <person name="Kruys A."/>
            <person name="Hutchinson M.I."/>
            <person name="Powell A.J."/>
            <person name="Barry K."/>
            <person name="Miller A.N."/>
            <person name="Grigoriev I.V."/>
            <person name="Debuchy R."/>
            <person name="Gladieux P."/>
            <person name="Thoren M.H."/>
            <person name="Johannesson H."/>
        </authorList>
    </citation>
    <scope>NUCLEOTIDE SEQUENCE</scope>
    <source>
        <strain evidence="2">SMH4131-1</strain>
    </source>
</reference>
<dbReference type="Proteomes" id="UP001286456">
    <property type="component" value="Unassembled WGS sequence"/>
</dbReference>
<protein>
    <submittedName>
        <fullName evidence="2">Uncharacterized protein</fullName>
    </submittedName>
</protein>
<comment type="caution">
    <text evidence="2">The sequence shown here is derived from an EMBL/GenBank/DDBJ whole genome shotgun (WGS) entry which is preliminary data.</text>
</comment>
<reference evidence="2" key="1">
    <citation type="journal article" date="2023" name="Mol. Phylogenet. Evol.">
        <title>Genome-scale phylogeny and comparative genomics of the fungal order Sordariales.</title>
        <authorList>
            <person name="Hensen N."/>
            <person name="Bonometti L."/>
            <person name="Westerberg I."/>
            <person name="Brannstrom I.O."/>
            <person name="Guillou S."/>
            <person name="Cros-Aarteil S."/>
            <person name="Calhoun S."/>
            <person name="Haridas S."/>
            <person name="Kuo A."/>
            <person name="Mondo S."/>
            <person name="Pangilinan J."/>
            <person name="Riley R."/>
            <person name="LaButti K."/>
            <person name="Andreopoulos B."/>
            <person name="Lipzen A."/>
            <person name="Chen C."/>
            <person name="Yan M."/>
            <person name="Daum C."/>
            <person name="Ng V."/>
            <person name="Clum A."/>
            <person name="Steindorff A."/>
            <person name="Ohm R.A."/>
            <person name="Martin F."/>
            <person name="Silar P."/>
            <person name="Natvig D.O."/>
            <person name="Lalanne C."/>
            <person name="Gautier V."/>
            <person name="Ament-Velasquez S.L."/>
            <person name="Kruys A."/>
            <person name="Hutchinson M.I."/>
            <person name="Powell A.J."/>
            <person name="Barry K."/>
            <person name="Miller A.N."/>
            <person name="Grigoriev I.V."/>
            <person name="Debuchy R."/>
            <person name="Gladieux P."/>
            <person name="Hiltunen Thoren M."/>
            <person name="Johannesson H."/>
        </authorList>
    </citation>
    <scope>NUCLEOTIDE SEQUENCE</scope>
    <source>
        <strain evidence="2">SMH4131-1</strain>
    </source>
</reference>
<accession>A0AAE0M6S1</accession>
<organism evidence="2 3">
    <name type="scientific">Cercophora scortea</name>
    <dbReference type="NCBI Taxonomy" id="314031"/>
    <lineage>
        <taxon>Eukaryota</taxon>
        <taxon>Fungi</taxon>
        <taxon>Dikarya</taxon>
        <taxon>Ascomycota</taxon>
        <taxon>Pezizomycotina</taxon>
        <taxon>Sordariomycetes</taxon>
        <taxon>Sordariomycetidae</taxon>
        <taxon>Sordariales</taxon>
        <taxon>Lasiosphaeriaceae</taxon>
        <taxon>Cercophora</taxon>
    </lineage>
</organism>
<proteinExistence type="predicted"/>
<evidence type="ECO:0000256" key="1">
    <source>
        <dbReference type="SAM" id="MobiDB-lite"/>
    </source>
</evidence>
<sequence length="270" mass="30280">MDDPTTISASLRKDDAIISNILNQLTSSRYKDTNDFTMLMRTIDLERRANTMAETLQRYQYFAEVGDWTAGIINIAKANETKSKPAHWNKLKGHLKAAGFSADDAANMVKPYEEWFVLKGNQSTGCWAVLEGELDRIHSWILEGRPAGKEPESPNLDLNDASHNPPPNIKTTLNADGTIDWVSIRKQCEEKKASVDAAVLAGRFTESQGNQLHDFIDEWLRLHDRGTSEPTKRTGKAGLPRIPPSFYEDGKWDDIGFYLLRIPFRGGVGS</sequence>
<gene>
    <name evidence="2" type="ORF">B0T19DRAFT_478248</name>
</gene>
<evidence type="ECO:0000313" key="3">
    <source>
        <dbReference type="Proteomes" id="UP001286456"/>
    </source>
</evidence>
<feature type="region of interest" description="Disordered" evidence="1">
    <location>
        <begin position="145"/>
        <end position="168"/>
    </location>
</feature>
<name>A0AAE0M6S1_9PEZI</name>
<dbReference type="EMBL" id="JAUEPO010000005">
    <property type="protein sequence ID" value="KAK3321080.1"/>
    <property type="molecule type" value="Genomic_DNA"/>
</dbReference>